<organism evidence="1 2">
    <name type="scientific">Lupinus luteus</name>
    <name type="common">European yellow lupine</name>
    <dbReference type="NCBI Taxonomy" id="3873"/>
    <lineage>
        <taxon>Eukaryota</taxon>
        <taxon>Viridiplantae</taxon>
        <taxon>Streptophyta</taxon>
        <taxon>Embryophyta</taxon>
        <taxon>Tracheophyta</taxon>
        <taxon>Spermatophyta</taxon>
        <taxon>Magnoliopsida</taxon>
        <taxon>eudicotyledons</taxon>
        <taxon>Gunneridae</taxon>
        <taxon>Pentapetalae</taxon>
        <taxon>rosids</taxon>
        <taxon>fabids</taxon>
        <taxon>Fabales</taxon>
        <taxon>Fabaceae</taxon>
        <taxon>Papilionoideae</taxon>
        <taxon>50 kb inversion clade</taxon>
        <taxon>genistoids sensu lato</taxon>
        <taxon>core genistoids</taxon>
        <taxon>Genisteae</taxon>
        <taxon>Lupinus</taxon>
    </lineage>
</organism>
<dbReference type="PANTHER" id="PTHR48082">
    <property type="entry name" value="ATP SYNTHASE SUBUNIT ALPHA, MITOCHONDRIAL"/>
    <property type="match status" value="1"/>
</dbReference>
<proteinExistence type="predicted"/>
<dbReference type="InterPro" id="IPR005294">
    <property type="entry name" value="ATP_synth_F1_asu"/>
</dbReference>
<sequence length="74" mass="8161">MKINSHRVICKEIKGRRVVDVLGVPIDGRGALSNHERRRVEVKASGIIERKSVHEPIQTGLKAVDSLVPIGRGQ</sequence>
<keyword evidence="2" id="KW-1185">Reference proteome</keyword>
<dbReference type="GO" id="GO:0043531">
    <property type="term" value="F:ADP binding"/>
    <property type="evidence" value="ECO:0007669"/>
    <property type="project" value="TreeGrafter"/>
</dbReference>
<dbReference type="AlphaFoldDB" id="A0AAV1WEF4"/>
<accession>A0AAV1WEF4</accession>
<dbReference type="PANTHER" id="PTHR48082:SF2">
    <property type="entry name" value="ATP SYNTHASE SUBUNIT ALPHA, MITOCHONDRIAL"/>
    <property type="match status" value="1"/>
</dbReference>
<evidence type="ECO:0000313" key="1">
    <source>
        <dbReference type="EMBL" id="CAL0307740.1"/>
    </source>
</evidence>
<dbReference type="GO" id="GO:0046933">
    <property type="term" value="F:proton-transporting ATP synthase activity, rotational mechanism"/>
    <property type="evidence" value="ECO:0007669"/>
    <property type="project" value="InterPro"/>
</dbReference>
<dbReference type="GO" id="GO:0045259">
    <property type="term" value="C:proton-transporting ATP synthase complex"/>
    <property type="evidence" value="ECO:0007669"/>
    <property type="project" value="InterPro"/>
</dbReference>
<dbReference type="InterPro" id="IPR027417">
    <property type="entry name" value="P-loop_NTPase"/>
</dbReference>
<evidence type="ECO:0000313" key="2">
    <source>
        <dbReference type="Proteomes" id="UP001497480"/>
    </source>
</evidence>
<dbReference type="Gene3D" id="3.40.50.12240">
    <property type="match status" value="1"/>
</dbReference>
<dbReference type="GO" id="GO:0005524">
    <property type="term" value="F:ATP binding"/>
    <property type="evidence" value="ECO:0007669"/>
    <property type="project" value="TreeGrafter"/>
</dbReference>
<gene>
    <name evidence="1" type="ORF">LLUT_LOCUS8800</name>
</gene>
<comment type="caution">
    <text evidence="1">The sequence shown here is derived from an EMBL/GenBank/DDBJ whole genome shotgun (WGS) entry which is preliminary data.</text>
</comment>
<dbReference type="SUPFAM" id="SSF52540">
    <property type="entry name" value="P-loop containing nucleoside triphosphate hydrolases"/>
    <property type="match status" value="1"/>
</dbReference>
<reference evidence="1 2" key="1">
    <citation type="submission" date="2024-03" db="EMBL/GenBank/DDBJ databases">
        <authorList>
            <person name="Martinez-Hernandez J."/>
        </authorList>
    </citation>
    <scope>NUCLEOTIDE SEQUENCE [LARGE SCALE GENOMIC DNA]</scope>
</reference>
<dbReference type="Proteomes" id="UP001497480">
    <property type="component" value="Unassembled WGS sequence"/>
</dbReference>
<dbReference type="EMBL" id="CAXHTB010000006">
    <property type="protein sequence ID" value="CAL0307740.1"/>
    <property type="molecule type" value="Genomic_DNA"/>
</dbReference>
<name>A0AAV1WEF4_LUPLU</name>
<protein>
    <submittedName>
        <fullName evidence="1">Uncharacterized protein</fullName>
    </submittedName>
</protein>